<dbReference type="AlphaFoldDB" id="A0A0D6B506"/>
<feature type="transmembrane region" description="Helical" evidence="1">
    <location>
        <begin position="212"/>
        <end position="235"/>
    </location>
</feature>
<feature type="transmembrane region" description="Helical" evidence="1">
    <location>
        <begin position="348"/>
        <end position="368"/>
    </location>
</feature>
<evidence type="ECO:0008006" key="4">
    <source>
        <dbReference type="Google" id="ProtNLM"/>
    </source>
</evidence>
<feature type="transmembrane region" description="Helical" evidence="1">
    <location>
        <begin position="241"/>
        <end position="262"/>
    </location>
</feature>
<protein>
    <recommendedName>
        <fullName evidence="4">DUF4153 domain-containing protein</fullName>
    </recommendedName>
</protein>
<name>A0A0D6B506_RHOSU</name>
<organism evidence="2 3">
    <name type="scientific">Rhodovulum sulfidophilum</name>
    <name type="common">Rhodobacter sulfidophilus</name>
    <dbReference type="NCBI Taxonomy" id="35806"/>
    <lineage>
        <taxon>Bacteria</taxon>
        <taxon>Pseudomonadati</taxon>
        <taxon>Pseudomonadota</taxon>
        <taxon>Alphaproteobacteria</taxon>
        <taxon>Rhodobacterales</taxon>
        <taxon>Paracoccaceae</taxon>
        <taxon>Rhodovulum</taxon>
    </lineage>
</organism>
<feature type="transmembrane region" description="Helical" evidence="1">
    <location>
        <begin position="315"/>
        <end position="336"/>
    </location>
</feature>
<sequence>MADGTQGLPGRWSYGALGGGAGLAAWLLFEFLPGPMAGMTRLHLLLSSFGTAFFIAALAMAGALRLGRALAAAALLALPMAGLMTWASLRFDTVAGALDDIVAPAAFAALLVLAPPFLIAGFSPGGRWLDYGALFTRSWEIVVRFSAAWLFVGLVWGILFLSNALFGLVGLEVIEWLLELEPVPYLLTGFTLGLALAVVGERSEYLSPELMLGLFRLLLPVVLAVVAVFLLALPLRGIGHLFGGLSAASILLATAFGAVTLISSAADAGEACRPRGALAESCARLLALLLPVLAALAGTAVAMRLGQYGATPERVLAAVLALLAMGYGLGYAVAALGRRHWATGVRRVNVAMALTAMVLAAGLLTPLLDPQRISAADQVARYADGRVPADKLDLWTLGHDWGRAGQAALERLAAMGDGSGGEAMDRQLAALKGAASRADFELARRGRALADDRNSLALTLPVRPEGATLPEGFVAGLRPWEVRQISEACAARTAGGNPSCVAVLADLSGARPGDEILILAQRPGEGPLLRAYFPEAGGYTMRSPDYLGGADPYRDAGAAIDALIAGRYDLRPMRLNALEVEGRTLFFGR</sequence>
<keyword evidence="1" id="KW-1133">Transmembrane helix</keyword>
<feature type="transmembrane region" description="Helical" evidence="1">
    <location>
        <begin position="12"/>
        <end position="29"/>
    </location>
</feature>
<feature type="transmembrane region" description="Helical" evidence="1">
    <location>
        <begin position="69"/>
        <end position="89"/>
    </location>
</feature>
<dbReference type="Proteomes" id="UP000064912">
    <property type="component" value="Chromosome"/>
</dbReference>
<feature type="transmembrane region" description="Helical" evidence="1">
    <location>
        <begin position="41"/>
        <end position="62"/>
    </location>
</feature>
<dbReference type="KEGG" id="rsu:NHU_02641"/>
<evidence type="ECO:0000256" key="1">
    <source>
        <dbReference type="SAM" id="Phobius"/>
    </source>
</evidence>
<dbReference type="PATRIC" id="fig|35806.4.peg.2719"/>
<reference evidence="2 3" key="1">
    <citation type="submission" date="2015-02" db="EMBL/GenBank/DDBJ databases">
        <title>Genome sequene of Rhodovulum sulfidophilum DSM 2351.</title>
        <authorList>
            <person name="Nagao N."/>
        </authorList>
    </citation>
    <scope>NUCLEOTIDE SEQUENCE [LARGE SCALE GENOMIC DNA]</scope>
    <source>
        <strain evidence="2 3">DSM 2351</strain>
    </source>
</reference>
<evidence type="ECO:0000313" key="2">
    <source>
        <dbReference type="EMBL" id="BAQ69789.1"/>
    </source>
</evidence>
<dbReference type="EMBL" id="AP014800">
    <property type="protein sequence ID" value="BAQ69789.1"/>
    <property type="molecule type" value="Genomic_DNA"/>
</dbReference>
<accession>A0A0D6B506</accession>
<keyword evidence="1" id="KW-0812">Transmembrane</keyword>
<gene>
    <name evidence="2" type="ORF">NHU_02641</name>
</gene>
<feature type="transmembrane region" description="Helical" evidence="1">
    <location>
        <begin position="141"/>
        <end position="162"/>
    </location>
</feature>
<keyword evidence="1" id="KW-0472">Membrane</keyword>
<feature type="transmembrane region" description="Helical" evidence="1">
    <location>
        <begin position="182"/>
        <end position="200"/>
    </location>
</feature>
<proteinExistence type="predicted"/>
<feature type="transmembrane region" description="Helical" evidence="1">
    <location>
        <begin position="101"/>
        <end position="120"/>
    </location>
</feature>
<feature type="transmembrane region" description="Helical" evidence="1">
    <location>
        <begin position="283"/>
        <end position="303"/>
    </location>
</feature>
<dbReference type="eggNOG" id="COG0474">
    <property type="taxonomic scope" value="Bacteria"/>
</dbReference>
<evidence type="ECO:0000313" key="3">
    <source>
        <dbReference type="Proteomes" id="UP000064912"/>
    </source>
</evidence>